<dbReference type="PANTHER" id="PTHR30572:SF18">
    <property type="entry name" value="ABC-TYPE MACROLIDE FAMILY EXPORT SYSTEM PERMEASE COMPONENT 2"/>
    <property type="match status" value="1"/>
</dbReference>
<accession>A0A1M5M3J7</accession>
<keyword evidence="3 6" id="KW-0812">Transmembrane</keyword>
<evidence type="ECO:0000259" key="8">
    <source>
        <dbReference type="Pfam" id="PF12704"/>
    </source>
</evidence>
<feature type="domain" description="ABC3 transporter permease C-terminal" evidence="7">
    <location>
        <begin position="670"/>
        <end position="784"/>
    </location>
</feature>
<feature type="domain" description="MacB-like periplasmic core" evidence="8">
    <location>
        <begin position="21"/>
        <end position="243"/>
    </location>
</feature>
<dbReference type="InterPro" id="IPR050250">
    <property type="entry name" value="Macrolide_Exporter_MacB"/>
</dbReference>
<sequence length="791" mass="87323">MIANYLKVAVRHLLKNKLYVLINTLGMGIAIACAMTVYLLIAYNIEFDNTVDKTRVEHVVKVVHHRKANSGDAFKELVAPLPLGPAALHDIAGITRFTRYCSDGGYLSHGEKGFHETIFFADSSFLNMFTPGLARGTCKSFDDKSSIFISEKFALKYFGAEDPLGKEMIVSFNNKKLNVVVGGVLKDAPFNSTFTENILMRIENYLDLYQIQDQDWASAHTASVLFELTDITRAGAIGDQLKKYAALQNAAVEEAGSVGYELIPFNQPVSPNDVRRSDLHLRIPSIALSIFTTLGGIILLIACFNLTNTTLALSVKRLKEIGIRKVAGSNGFQIGLQFFSEILLTVTLSAGAAFVLSLYIIPEFAAMWELPYGLRELSSMNMVIALAILLFASAVLAGLYPAVFGSRQSPLRLFRGGKNPGGTNLFTRSLLVMQFALCTMVLIAGIIFTRNATYQDNIRFGYDKDMLITALIQGPHEAEALREAIQEDHRIIGTSPSLHHFAFINAPERPAVLAGEKFNATVYEVGRDYFSTVGLKLISGKLFPETDTVDRRSVVVDENFIKQNHLADPLEAKVEVEGETLTIVGVVSNHLTDLESNNTENYIYRLAKPSQYQILVVRAEAATLSETRQYIDQQWKKLYPDKPLQTDLQSEIVYQEANIYNRNLSKIFFFMTVLGCLLSVSGLYAMANLNMTRRTKEIGVRKVLGASVASILKLVNREFAVILLIAVLLGGYGGFRLTDGLLASLFAQHINVDILTILSSGMFVFLAGIFSTSLTIWAGANMNPVQALRST</sequence>
<protein>
    <submittedName>
        <fullName evidence="9">ABC-type antimicrobial peptide transport system, permease component</fullName>
    </submittedName>
</protein>
<keyword evidence="10" id="KW-1185">Reference proteome</keyword>
<evidence type="ECO:0000256" key="2">
    <source>
        <dbReference type="ARBA" id="ARBA00022475"/>
    </source>
</evidence>
<evidence type="ECO:0000256" key="1">
    <source>
        <dbReference type="ARBA" id="ARBA00004651"/>
    </source>
</evidence>
<dbReference type="PROSITE" id="PS51257">
    <property type="entry name" value="PROKAR_LIPOPROTEIN"/>
    <property type="match status" value="1"/>
</dbReference>
<dbReference type="STRING" id="947013.SAMN04488109_1539"/>
<dbReference type="PANTHER" id="PTHR30572">
    <property type="entry name" value="MEMBRANE COMPONENT OF TRANSPORTER-RELATED"/>
    <property type="match status" value="1"/>
</dbReference>
<dbReference type="Pfam" id="PF12704">
    <property type="entry name" value="MacB_PCD"/>
    <property type="match status" value="2"/>
</dbReference>
<gene>
    <name evidence="9" type="ORF">SAMN04488109_1539</name>
</gene>
<dbReference type="Proteomes" id="UP000184212">
    <property type="component" value="Unassembled WGS sequence"/>
</dbReference>
<feature type="transmembrane region" description="Helical" evidence="6">
    <location>
        <begin position="719"/>
        <end position="737"/>
    </location>
</feature>
<feature type="transmembrane region" description="Helical" evidence="6">
    <location>
        <begin position="757"/>
        <end position="780"/>
    </location>
</feature>
<reference evidence="9 10" key="1">
    <citation type="submission" date="2016-11" db="EMBL/GenBank/DDBJ databases">
        <authorList>
            <person name="Jaros S."/>
            <person name="Januszkiewicz K."/>
            <person name="Wedrychowicz H."/>
        </authorList>
    </citation>
    <scope>NUCLEOTIDE SEQUENCE [LARGE SCALE GENOMIC DNA]</scope>
    <source>
        <strain evidence="9 10">DSM 24574</strain>
    </source>
</reference>
<evidence type="ECO:0000256" key="3">
    <source>
        <dbReference type="ARBA" id="ARBA00022692"/>
    </source>
</evidence>
<dbReference type="InterPro" id="IPR025857">
    <property type="entry name" value="MacB_PCD"/>
</dbReference>
<evidence type="ECO:0000313" key="9">
    <source>
        <dbReference type="EMBL" id="SHG71828.1"/>
    </source>
</evidence>
<feature type="transmembrane region" description="Helical" evidence="6">
    <location>
        <begin position="20"/>
        <end position="43"/>
    </location>
</feature>
<dbReference type="GO" id="GO:0022857">
    <property type="term" value="F:transmembrane transporter activity"/>
    <property type="evidence" value="ECO:0007669"/>
    <property type="project" value="TreeGrafter"/>
</dbReference>
<feature type="transmembrane region" description="Helical" evidence="6">
    <location>
        <begin position="425"/>
        <end position="448"/>
    </location>
</feature>
<evidence type="ECO:0000256" key="6">
    <source>
        <dbReference type="SAM" id="Phobius"/>
    </source>
</evidence>
<dbReference type="EMBL" id="FQWQ01000001">
    <property type="protein sequence ID" value="SHG71828.1"/>
    <property type="molecule type" value="Genomic_DNA"/>
</dbReference>
<feature type="transmembrane region" description="Helical" evidence="6">
    <location>
        <begin position="342"/>
        <end position="362"/>
    </location>
</feature>
<feature type="domain" description="ABC3 transporter permease C-terminal" evidence="7">
    <location>
        <begin position="294"/>
        <end position="410"/>
    </location>
</feature>
<feature type="transmembrane region" description="Helical" evidence="6">
    <location>
        <begin position="382"/>
        <end position="404"/>
    </location>
</feature>
<feature type="transmembrane region" description="Helical" evidence="6">
    <location>
        <begin position="286"/>
        <end position="307"/>
    </location>
</feature>
<dbReference type="GO" id="GO:0005886">
    <property type="term" value="C:plasma membrane"/>
    <property type="evidence" value="ECO:0007669"/>
    <property type="project" value="UniProtKB-SubCell"/>
</dbReference>
<evidence type="ECO:0000259" key="7">
    <source>
        <dbReference type="Pfam" id="PF02687"/>
    </source>
</evidence>
<name>A0A1M5M3J7_9BACT</name>
<organism evidence="9 10">
    <name type="scientific">Chryseolinea serpens</name>
    <dbReference type="NCBI Taxonomy" id="947013"/>
    <lineage>
        <taxon>Bacteria</taxon>
        <taxon>Pseudomonadati</taxon>
        <taxon>Bacteroidota</taxon>
        <taxon>Cytophagia</taxon>
        <taxon>Cytophagales</taxon>
        <taxon>Fulvivirgaceae</taxon>
        <taxon>Chryseolinea</taxon>
    </lineage>
</organism>
<dbReference type="InterPro" id="IPR003838">
    <property type="entry name" value="ABC3_permease_C"/>
</dbReference>
<keyword evidence="2" id="KW-1003">Cell membrane</keyword>
<comment type="subcellular location">
    <subcellularLocation>
        <location evidence="1">Cell membrane</location>
        <topology evidence="1">Multi-pass membrane protein</topology>
    </subcellularLocation>
</comment>
<feature type="transmembrane region" description="Helical" evidence="6">
    <location>
        <begin position="667"/>
        <end position="687"/>
    </location>
</feature>
<dbReference type="AlphaFoldDB" id="A0A1M5M3J7"/>
<dbReference type="Pfam" id="PF02687">
    <property type="entry name" value="FtsX"/>
    <property type="match status" value="2"/>
</dbReference>
<evidence type="ECO:0000313" key="10">
    <source>
        <dbReference type="Proteomes" id="UP000184212"/>
    </source>
</evidence>
<feature type="domain" description="MacB-like periplasmic core" evidence="8">
    <location>
        <begin position="442"/>
        <end position="632"/>
    </location>
</feature>
<keyword evidence="5 6" id="KW-0472">Membrane</keyword>
<dbReference type="OrthoDB" id="973970at2"/>
<evidence type="ECO:0000256" key="4">
    <source>
        <dbReference type="ARBA" id="ARBA00022989"/>
    </source>
</evidence>
<proteinExistence type="predicted"/>
<keyword evidence="4 6" id="KW-1133">Transmembrane helix</keyword>
<dbReference type="RefSeq" id="WP_073132478.1">
    <property type="nucleotide sequence ID" value="NZ_FQWQ01000001.1"/>
</dbReference>
<evidence type="ECO:0000256" key="5">
    <source>
        <dbReference type="ARBA" id="ARBA00023136"/>
    </source>
</evidence>